<dbReference type="EMBL" id="RBIM01000009">
    <property type="protein sequence ID" value="RKQ89632.1"/>
    <property type="molecule type" value="Genomic_DNA"/>
</dbReference>
<evidence type="ECO:0000313" key="5">
    <source>
        <dbReference type="Proteomes" id="UP000273675"/>
    </source>
</evidence>
<comment type="caution">
    <text evidence="4">The sequence shown here is derived from an EMBL/GenBank/DDBJ whole genome shotgun (WGS) entry which is preliminary data.</text>
</comment>
<accession>A0A495CZI9</accession>
<evidence type="ECO:0000259" key="3">
    <source>
        <dbReference type="PROSITE" id="PS50822"/>
    </source>
</evidence>
<comment type="similarity">
    <text evidence="1">Belongs to the argonaute family. Long pAgo subfamily.</text>
</comment>
<dbReference type="GO" id="GO:0003676">
    <property type="term" value="F:nucleic acid binding"/>
    <property type="evidence" value="ECO:0007669"/>
    <property type="project" value="InterPro"/>
</dbReference>
<evidence type="ECO:0000256" key="2">
    <source>
        <dbReference type="ARBA" id="ARBA00035032"/>
    </source>
</evidence>
<dbReference type="PROSITE" id="PS50822">
    <property type="entry name" value="PIWI"/>
    <property type="match status" value="1"/>
</dbReference>
<dbReference type="RefSeq" id="WP_121212532.1">
    <property type="nucleotide sequence ID" value="NZ_RBIM01000009.1"/>
</dbReference>
<dbReference type="SMART" id="SM00950">
    <property type="entry name" value="Piwi"/>
    <property type="match status" value="1"/>
</dbReference>
<dbReference type="Gene3D" id="3.40.50.2300">
    <property type="match status" value="1"/>
</dbReference>
<sequence>MSGENLKLNFASVSLSGDTEIHVGFRPFESDILSSLRKEFGETHVFRTDRENDTIIDIPVAQGAEPLSDKTMEIDLQETHWHWAALLNAALIRTFSGKREIARDFPVEVLGSAQRNFISHGELPEWVQKRSLLEFTPRTIFGSDGQPQFGLLCDARVRNLLLATCDQLIKVGISPIGRYVLIDHPPIDPRLGLRPQTVGRVASISDGQLVLEDHREGFDTVEASRARLSGSKVDFDWCVRTLLGGEADRVLNDAKLATSQLHSGPGRLRMIEETLGFLRDQSMEAVPGVQFEISELLDSKSPSFPMRELIKKPALVFDPSGTRTDSWNERGIKANGPYDQRTFTPKKLNIAVICQARYEGQVETFVAKFLEGMPDIKTGRRGREQARYGDGFLRRFQLEKANVQTFTARSPTLNGYEEACTAALAHAADTGIQWDLALVQVEEDFKALPGNQNPYFGSKAVLLKNHVAVQSFRLETMSQPAAGLVFTMNQMSLACYAKLGGRPWLLGAEQTVGHELVIGVGSHVATTSRIGGGARQVGITTVFSSDGGYHLSERTNVVPFSEYTSALTETLKRTIIRVRDQDNWKNTDRVRLIFHMFKPAKDVEAEAIKAAVEGLELDNVTYAFVHIAPTNPFVLFDTDQKGEPPWAQQKKGILGPSRGMHLKLGDYESLVVFAGASELKQATDGMPRACLLKLHRNSTFRDMTYLSRQAFDFTAHSWRIMSPEPFPITIKYSDLIAERLTGLKQIESWDDDAVKFRDIGRTPWFL</sequence>
<dbReference type="Gene3D" id="3.30.420.10">
    <property type="entry name" value="Ribonuclease H-like superfamily/Ribonuclease H"/>
    <property type="match status" value="1"/>
</dbReference>
<organism evidence="4 5">
    <name type="scientific">Maricaulis maris</name>
    <dbReference type="NCBI Taxonomy" id="74318"/>
    <lineage>
        <taxon>Bacteria</taxon>
        <taxon>Pseudomonadati</taxon>
        <taxon>Pseudomonadota</taxon>
        <taxon>Alphaproteobacteria</taxon>
        <taxon>Maricaulales</taxon>
        <taxon>Maricaulaceae</taxon>
        <taxon>Maricaulis</taxon>
    </lineage>
</organism>
<gene>
    <name evidence="4" type="ORF">C7435_3337</name>
</gene>
<dbReference type="InterPro" id="IPR003165">
    <property type="entry name" value="Piwi"/>
</dbReference>
<proteinExistence type="inferred from homology"/>
<dbReference type="OrthoDB" id="580851at2"/>
<dbReference type="InterPro" id="IPR012337">
    <property type="entry name" value="RNaseH-like_sf"/>
</dbReference>
<dbReference type="SUPFAM" id="SSF53098">
    <property type="entry name" value="Ribonuclease H-like"/>
    <property type="match status" value="1"/>
</dbReference>
<dbReference type="CDD" id="cd04659">
    <property type="entry name" value="Piwi_piwi-like_ProArk"/>
    <property type="match status" value="1"/>
</dbReference>
<evidence type="ECO:0000313" key="4">
    <source>
        <dbReference type="EMBL" id="RKQ89632.1"/>
    </source>
</evidence>
<evidence type="ECO:0000256" key="1">
    <source>
        <dbReference type="ARBA" id="ARBA00035012"/>
    </source>
</evidence>
<reference evidence="4 5" key="1">
    <citation type="submission" date="2018-10" db="EMBL/GenBank/DDBJ databases">
        <title>Genomic Encyclopedia of Type Strains, Phase IV (KMG-IV): sequencing the most valuable type-strain genomes for metagenomic binning, comparative biology and taxonomic classification.</title>
        <authorList>
            <person name="Goeker M."/>
        </authorList>
    </citation>
    <scope>NUCLEOTIDE SEQUENCE [LARGE SCALE GENOMIC DNA]</scope>
    <source>
        <strain evidence="4 5">DSM 4734</strain>
    </source>
</reference>
<dbReference type="InterPro" id="IPR036397">
    <property type="entry name" value="RNaseH_sf"/>
</dbReference>
<protein>
    <recommendedName>
        <fullName evidence="2">Protein argonaute</fullName>
    </recommendedName>
</protein>
<name>A0A495CZI9_9PROT</name>
<feature type="domain" description="Piwi" evidence="3">
    <location>
        <begin position="436"/>
        <end position="745"/>
    </location>
</feature>
<dbReference type="AlphaFoldDB" id="A0A495CZI9"/>
<dbReference type="Proteomes" id="UP000273675">
    <property type="component" value="Unassembled WGS sequence"/>
</dbReference>